<evidence type="ECO:0000313" key="1">
    <source>
        <dbReference type="EMBL" id="MPM73011.1"/>
    </source>
</evidence>
<proteinExistence type="predicted"/>
<dbReference type="EMBL" id="VSSQ01025100">
    <property type="protein sequence ID" value="MPM73011.1"/>
    <property type="molecule type" value="Genomic_DNA"/>
</dbReference>
<sequence length="137" mass="15506">MRAARHISPGIGGRQIARQFGRSMHLHARQLLLRASVIRTHQRQSSGDGRQGNRVKARLVHQENVWLGWNGRQRDTTRAGNHATMIPLKIWADDCLQMLHRKRLKQCNSGPREHASAARSPHSGACTPCVNRRCRAI</sequence>
<reference evidence="1" key="1">
    <citation type="submission" date="2019-08" db="EMBL/GenBank/DDBJ databases">
        <authorList>
            <person name="Kucharzyk K."/>
            <person name="Murdoch R.W."/>
            <person name="Higgins S."/>
            <person name="Loffler F."/>
        </authorList>
    </citation>
    <scope>NUCLEOTIDE SEQUENCE</scope>
</reference>
<dbReference type="AlphaFoldDB" id="A0A645C7L6"/>
<gene>
    <name evidence="1" type="ORF">SDC9_119987</name>
</gene>
<comment type="caution">
    <text evidence="1">The sequence shown here is derived from an EMBL/GenBank/DDBJ whole genome shotgun (WGS) entry which is preliminary data.</text>
</comment>
<organism evidence="1">
    <name type="scientific">bioreactor metagenome</name>
    <dbReference type="NCBI Taxonomy" id="1076179"/>
    <lineage>
        <taxon>unclassified sequences</taxon>
        <taxon>metagenomes</taxon>
        <taxon>ecological metagenomes</taxon>
    </lineage>
</organism>
<name>A0A645C7L6_9ZZZZ</name>
<accession>A0A645C7L6</accession>
<protein>
    <submittedName>
        <fullName evidence="1">Uncharacterized protein</fullName>
    </submittedName>
</protein>